<proteinExistence type="predicted"/>
<name>A0A2H9U7G4_9GAMM</name>
<reference evidence="1 2" key="1">
    <citation type="submission" date="2017-11" db="EMBL/GenBank/DDBJ databases">
        <title>Draft genome sequence of environmental isolate Aeromonas cavernicola sp. nov. MDC 2508.</title>
        <authorList>
            <person name="Colston S.M."/>
            <person name="Navarro A."/>
            <person name="Martinez-Murcia A.J."/>
            <person name="Graf J."/>
        </authorList>
    </citation>
    <scope>NUCLEOTIDE SEQUENCE [LARGE SCALE GENOMIC DNA]</scope>
    <source>
        <strain evidence="1 2">MDC 2508</strain>
    </source>
</reference>
<dbReference type="Proteomes" id="UP000235861">
    <property type="component" value="Unassembled WGS sequence"/>
</dbReference>
<keyword evidence="2" id="KW-1185">Reference proteome</keyword>
<dbReference type="Pfam" id="PF19940">
    <property type="entry name" value="DUF6402"/>
    <property type="match status" value="1"/>
</dbReference>
<comment type="caution">
    <text evidence="1">The sequence shown here is derived from an EMBL/GenBank/DDBJ whole genome shotgun (WGS) entry which is preliminary data.</text>
</comment>
<protein>
    <submittedName>
        <fullName evidence="1">Uncharacterized protein</fullName>
    </submittedName>
</protein>
<gene>
    <name evidence="1" type="ORF">CUC53_04645</name>
</gene>
<accession>A0A2H9U7G4</accession>
<dbReference type="InterPro" id="IPR045646">
    <property type="entry name" value="DUF6402"/>
</dbReference>
<dbReference type="RefSeq" id="WP_100293067.1">
    <property type="nucleotide sequence ID" value="NZ_PGGC01000042.1"/>
</dbReference>
<evidence type="ECO:0000313" key="1">
    <source>
        <dbReference type="EMBL" id="PJG59919.1"/>
    </source>
</evidence>
<dbReference type="AlphaFoldDB" id="A0A2H9U7G4"/>
<sequence length="288" mass="32751">MTVASTQLSPNTNTKGQDVKVDIFHLDQIPDAMEKMGWKVAPQLMRHWFSITPAYKFTTELKVKLITGNAMDIPEELINDNVVKMAWAIPYIKDELQERMKTWNSAAGIERLVKRLKQAGYSPSLYVPLGMSDSARVLDATAQVNTIKVGGLLDRIDDWYGAMGNASLNFAVSGYSGTQNERPAFFVKRIGIYLKDTYDFVDDRKYISEPLGIWSKQRVLTKAESAVYLSSYSSGLFGKLARNWSGFVPIYNSDFRDWQEKHNSGRDFIVFSDVLWLNPLPHQQVIYL</sequence>
<evidence type="ECO:0000313" key="2">
    <source>
        <dbReference type="Proteomes" id="UP000235861"/>
    </source>
</evidence>
<dbReference type="EMBL" id="PGGC01000042">
    <property type="protein sequence ID" value="PJG59919.1"/>
    <property type="molecule type" value="Genomic_DNA"/>
</dbReference>
<dbReference type="OrthoDB" id="6986732at2"/>
<organism evidence="1 2">
    <name type="scientific">Aeromonas cavernicola</name>
    <dbReference type="NCBI Taxonomy" id="1006623"/>
    <lineage>
        <taxon>Bacteria</taxon>
        <taxon>Pseudomonadati</taxon>
        <taxon>Pseudomonadota</taxon>
        <taxon>Gammaproteobacteria</taxon>
        <taxon>Aeromonadales</taxon>
        <taxon>Aeromonadaceae</taxon>
        <taxon>Aeromonas</taxon>
    </lineage>
</organism>